<reference evidence="3" key="2">
    <citation type="submission" date="2020-09" db="EMBL/GenBank/DDBJ databases">
        <authorList>
            <person name="Sun Q."/>
            <person name="Ohkuma M."/>
        </authorList>
    </citation>
    <scope>NUCLEOTIDE SEQUENCE</scope>
    <source>
        <strain evidence="3">JCM 10088</strain>
    </source>
</reference>
<dbReference type="PRINTS" id="PR01438">
    <property type="entry name" value="UNVRSLSTRESS"/>
</dbReference>
<dbReference type="PANTHER" id="PTHR46268:SF6">
    <property type="entry name" value="UNIVERSAL STRESS PROTEIN UP12"/>
    <property type="match status" value="1"/>
</dbReference>
<comment type="caution">
    <text evidence="3">The sequence shown here is derived from an EMBL/GenBank/DDBJ whole genome shotgun (WGS) entry which is preliminary data.</text>
</comment>
<dbReference type="AlphaFoldDB" id="A0A830GXT5"/>
<dbReference type="InterPro" id="IPR006015">
    <property type="entry name" value="Universal_stress_UspA"/>
</dbReference>
<evidence type="ECO:0000313" key="3">
    <source>
        <dbReference type="EMBL" id="GGP21896.1"/>
    </source>
</evidence>
<dbReference type="EMBL" id="BMNL01000003">
    <property type="protein sequence ID" value="GGP21896.1"/>
    <property type="molecule type" value="Genomic_DNA"/>
</dbReference>
<organism evidence="3 4">
    <name type="scientific">Thermocladium modestius</name>
    <dbReference type="NCBI Taxonomy" id="62609"/>
    <lineage>
        <taxon>Archaea</taxon>
        <taxon>Thermoproteota</taxon>
        <taxon>Thermoprotei</taxon>
        <taxon>Thermoproteales</taxon>
        <taxon>Thermoproteaceae</taxon>
        <taxon>Thermocladium</taxon>
    </lineage>
</organism>
<evidence type="ECO:0000313" key="4">
    <source>
        <dbReference type="Proteomes" id="UP000610960"/>
    </source>
</evidence>
<dbReference type="PIRSF" id="PIRSF006276">
    <property type="entry name" value="UspA"/>
    <property type="match status" value="1"/>
</dbReference>
<protein>
    <submittedName>
        <fullName evidence="3">Universal stress protein YxiE</fullName>
    </submittedName>
</protein>
<evidence type="ECO:0000256" key="1">
    <source>
        <dbReference type="ARBA" id="ARBA00008791"/>
    </source>
</evidence>
<feature type="domain" description="UspA" evidence="2">
    <location>
        <begin position="17"/>
        <end position="158"/>
    </location>
</feature>
<keyword evidence="4" id="KW-1185">Reference proteome</keyword>
<comment type="similarity">
    <text evidence="1">Belongs to the universal stress protein A family.</text>
</comment>
<dbReference type="CDD" id="cd00293">
    <property type="entry name" value="USP-like"/>
    <property type="match status" value="1"/>
</dbReference>
<evidence type="ECO:0000259" key="2">
    <source>
        <dbReference type="Pfam" id="PF00582"/>
    </source>
</evidence>
<proteinExistence type="inferred from homology"/>
<dbReference type="Proteomes" id="UP000610960">
    <property type="component" value="Unassembled WGS sequence"/>
</dbReference>
<dbReference type="InterPro" id="IPR014729">
    <property type="entry name" value="Rossmann-like_a/b/a_fold"/>
</dbReference>
<sequence length="158" mass="17818">MFNDRKYLNLYNLLKYMLKKILVAIDGSPQSSKALDIAIDMAKRFESKLYIVHVIEEQKYMLAINYPPAYPEMVDSLLKNAKELLDEAAKKAMEQGVNAEQLLERGDAASKIIDAADNLCVDMIVMGSRGLRGVTKFLLGSVSERVVKYSKRPVMVIK</sequence>
<dbReference type="SUPFAM" id="SSF52402">
    <property type="entry name" value="Adenine nucleotide alpha hydrolases-like"/>
    <property type="match status" value="1"/>
</dbReference>
<name>A0A830GXT5_9CREN</name>
<gene>
    <name evidence="3" type="primary">yxiE</name>
    <name evidence="3" type="ORF">GCM10007981_15570</name>
</gene>
<dbReference type="PANTHER" id="PTHR46268">
    <property type="entry name" value="STRESS RESPONSE PROTEIN NHAX"/>
    <property type="match status" value="1"/>
</dbReference>
<dbReference type="Gene3D" id="3.40.50.620">
    <property type="entry name" value="HUPs"/>
    <property type="match status" value="1"/>
</dbReference>
<accession>A0A830GXT5</accession>
<dbReference type="Pfam" id="PF00582">
    <property type="entry name" value="Usp"/>
    <property type="match status" value="1"/>
</dbReference>
<dbReference type="InterPro" id="IPR006016">
    <property type="entry name" value="UspA"/>
</dbReference>
<reference evidence="3" key="1">
    <citation type="journal article" date="2014" name="Int. J. Syst. Evol. Microbiol.">
        <title>Complete genome sequence of Corynebacterium casei LMG S-19264T (=DSM 44701T), isolated from a smear-ripened cheese.</title>
        <authorList>
            <consortium name="US DOE Joint Genome Institute (JGI-PGF)"/>
            <person name="Walter F."/>
            <person name="Albersmeier A."/>
            <person name="Kalinowski J."/>
            <person name="Ruckert C."/>
        </authorList>
    </citation>
    <scope>NUCLEOTIDE SEQUENCE</scope>
    <source>
        <strain evidence="3">JCM 10088</strain>
    </source>
</reference>